<dbReference type="EMBL" id="CP090614">
    <property type="protein sequence ID" value="UTT85441.1"/>
    <property type="molecule type" value="Genomic_DNA"/>
</dbReference>
<evidence type="ECO:0000313" key="2">
    <source>
        <dbReference type="Proteomes" id="UP001059120"/>
    </source>
</evidence>
<dbReference type="Proteomes" id="UP001059120">
    <property type="component" value="Chromosome 1"/>
</dbReference>
<reference evidence="1" key="1">
    <citation type="submission" date="2022-01" db="EMBL/GenBank/DDBJ databases">
        <title>Alginate degradation mechanism of Vibrio pelagius WXL662.</title>
        <authorList>
            <person name="He X."/>
        </authorList>
    </citation>
    <scope>NUCLEOTIDE SEQUENCE</scope>
    <source>
        <strain evidence="1">WXL662</strain>
    </source>
</reference>
<gene>
    <name evidence="1" type="ORF">LZI70_03940</name>
</gene>
<sequence>MIKDKVLSRKSPEVLAKLKEVEIAKRNAEVVTLREWFDSTPVHSQELIIYMKEYKQLGRLGKELHIRGVPRVTERFGDGIRTLVEATYKRGELDCAAPLCALALIKNKKEKS</sequence>
<dbReference type="RefSeq" id="WP_255231348.1">
    <property type="nucleotide sequence ID" value="NZ_CP090614.1"/>
</dbReference>
<organism evidence="1 2">
    <name type="scientific">Vibrio pelagius</name>
    <dbReference type="NCBI Taxonomy" id="28169"/>
    <lineage>
        <taxon>Bacteria</taxon>
        <taxon>Pseudomonadati</taxon>
        <taxon>Pseudomonadota</taxon>
        <taxon>Gammaproteobacteria</taxon>
        <taxon>Vibrionales</taxon>
        <taxon>Vibrionaceae</taxon>
        <taxon>Vibrio</taxon>
    </lineage>
</organism>
<evidence type="ECO:0000313" key="1">
    <source>
        <dbReference type="EMBL" id="UTT85441.1"/>
    </source>
</evidence>
<accession>A0ABY5G5W2</accession>
<name>A0ABY5G5W2_VIBPE</name>
<proteinExistence type="predicted"/>
<keyword evidence="2" id="KW-1185">Reference proteome</keyword>
<protein>
    <submittedName>
        <fullName evidence="1">Uncharacterized protein</fullName>
    </submittedName>
</protein>